<evidence type="ECO:0000313" key="4">
    <source>
        <dbReference type="EMBL" id="REE80273.1"/>
    </source>
</evidence>
<feature type="transmembrane region" description="Helical" evidence="2">
    <location>
        <begin position="6"/>
        <end position="22"/>
    </location>
</feature>
<dbReference type="CDD" id="cd07341">
    <property type="entry name" value="M56_BlaR1_MecR1_like"/>
    <property type="match status" value="1"/>
</dbReference>
<protein>
    <submittedName>
        <fullName evidence="4">Beta-lactamase regulating signal transducer with metallopeptidase domain</fullName>
    </submittedName>
</protein>
<organism evidence="4 5">
    <name type="scientific">Lutibacter oceani</name>
    <dbReference type="NCBI Taxonomy" id="1853311"/>
    <lineage>
        <taxon>Bacteria</taxon>
        <taxon>Pseudomonadati</taxon>
        <taxon>Bacteroidota</taxon>
        <taxon>Flavobacteriia</taxon>
        <taxon>Flavobacteriales</taxon>
        <taxon>Flavobacteriaceae</taxon>
        <taxon>Lutibacter</taxon>
    </lineage>
</organism>
<keyword evidence="5" id="KW-1185">Reference proteome</keyword>
<dbReference type="OrthoDB" id="1522859at2"/>
<dbReference type="PANTHER" id="PTHR34978">
    <property type="entry name" value="POSSIBLE SENSOR-TRANSDUCER PROTEIN BLAR"/>
    <property type="match status" value="1"/>
</dbReference>
<keyword evidence="2" id="KW-1133">Transmembrane helix</keyword>
<gene>
    <name evidence="4" type="ORF">BX611_1913</name>
</gene>
<comment type="caution">
    <text evidence="4">The sequence shown here is derived from an EMBL/GenBank/DDBJ whole genome shotgun (WGS) entry which is preliminary data.</text>
</comment>
<feature type="transmembrane region" description="Helical" evidence="2">
    <location>
        <begin position="173"/>
        <end position="191"/>
    </location>
</feature>
<dbReference type="PANTHER" id="PTHR34978:SF3">
    <property type="entry name" value="SLR0241 PROTEIN"/>
    <property type="match status" value="1"/>
</dbReference>
<comment type="similarity">
    <text evidence="1">Belongs to the TonB-dependent receptor family.</text>
</comment>
<comment type="subcellular location">
    <subcellularLocation>
        <location evidence="1">Cell outer membrane</location>
        <topology evidence="1">Multi-pass membrane protein</topology>
    </subcellularLocation>
</comment>
<dbReference type="Gene3D" id="2.170.130.10">
    <property type="entry name" value="TonB-dependent receptor, plug domain"/>
    <property type="match status" value="1"/>
</dbReference>
<dbReference type="InterPro" id="IPR008756">
    <property type="entry name" value="Peptidase_M56"/>
</dbReference>
<evidence type="ECO:0000259" key="3">
    <source>
        <dbReference type="Pfam" id="PF05569"/>
    </source>
</evidence>
<proteinExistence type="inferred from homology"/>
<accession>A0A3D9RK66</accession>
<dbReference type="InterPro" id="IPR037066">
    <property type="entry name" value="Plug_dom_sf"/>
</dbReference>
<keyword evidence="1 2" id="KW-0812">Transmembrane</keyword>
<feature type="transmembrane region" description="Helical" evidence="2">
    <location>
        <begin position="260"/>
        <end position="278"/>
    </location>
</feature>
<feature type="transmembrane region" description="Helical" evidence="2">
    <location>
        <begin position="34"/>
        <end position="54"/>
    </location>
</feature>
<evidence type="ECO:0000256" key="1">
    <source>
        <dbReference type="PROSITE-ProRule" id="PRU01360"/>
    </source>
</evidence>
<keyword evidence="1" id="KW-0813">Transport</keyword>
<dbReference type="Pfam" id="PF05569">
    <property type="entry name" value="Peptidase_M56"/>
    <property type="match status" value="1"/>
</dbReference>
<dbReference type="EMBL" id="QTTQ01000011">
    <property type="protein sequence ID" value="REE80273.1"/>
    <property type="molecule type" value="Genomic_DNA"/>
</dbReference>
<evidence type="ECO:0000313" key="5">
    <source>
        <dbReference type="Proteomes" id="UP000256429"/>
    </source>
</evidence>
<keyword evidence="1" id="KW-0998">Cell outer membrane</keyword>
<dbReference type="SUPFAM" id="SSF56935">
    <property type="entry name" value="Porins"/>
    <property type="match status" value="1"/>
</dbReference>
<sequence length="595" mass="68781">MDYLLKASGLVIILFLFYYFFLKNETFFKSIRSYFLIGLIIVVSIPLVEIPIYVEQTVSQFKAVNFTEISSTQLISQESFNWLQLITIAYLIGAVFFCLKFFIQLISLGYLLSKHEFIKQGNYYFVETLKNISPFSFFNIIIYNKNQFSIDELEQIINHEKAHVLQWHSVDTILAHLLVITLWFNPFVWLYKKAVQQNLEFLADAYALEMAQNQKLYKLTLLKTCSSNFCTEITNNFYNSLIKKRIDMLHKKRSKNKSQWKYALLLPLITAFIITFNTKTIAQEKKLVEIEEVDNLKVELLIDKNSTNETLKEETDFFKKEFNIVLNFKGIKRNSDNEITAIKINTKGDNIKAMFENKGNEPIKPIKISYDSNANSVSIGNVKELHDKHYSNNIHIISDTKIDKPDAKGKNYIFVTSDGDKKTWTSKGDKKENIVFFSNNGNDSIVKKETIILKGDHENVWIQENDENEKITININDEVEDGENIFVLKENGEKGKLHKVKIKKGKFISDGGVIIKNNNKFSDDSYVKEKNIMVFSSDKEKPIIYINGNLSTNEALKELDPNIIEKMEVLKGDNAIKEYGEKAKNGVILITTKKK</sequence>
<keyword evidence="1 2" id="KW-0472">Membrane</keyword>
<name>A0A3D9RK66_9FLAO</name>
<dbReference type="InterPro" id="IPR039426">
    <property type="entry name" value="TonB-dep_rcpt-like"/>
</dbReference>
<keyword evidence="1" id="KW-1134">Transmembrane beta strand</keyword>
<dbReference type="GO" id="GO:0009279">
    <property type="term" value="C:cell outer membrane"/>
    <property type="evidence" value="ECO:0007669"/>
    <property type="project" value="UniProtKB-SubCell"/>
</dbReference>
<evidence type="ECO:0000256" key="2">
    <source>
        <dbReference type="SAM" id="Phobius"/>
    </source>
</evidence>
<dbReference type="Proteomes" id="UP000256429">
    <property type="component" value="Unassembled WGS sequence"/>
</dbReference>
<dbReference type="RefSeq" id="WP_115880575.1">
    <property type="nucleotide sequence ID" value="NZ_QTTQ01000011.1"/>
</dbReference>
<feature type="transmembrane region" description="Helical" evidence="2">
    <location>
        <begin position="124"/>
        <end position="143"/>
    </location>
</feature>
<feature type="domain" description="Peptidase M56" evidence="3">
    <location>
        <begin position="146"/>
        <end position="249"/>
    </location>
</feature>
<dbReference type="InterPro" id="IPR052173">
    <property type="entry name" value="Beta-lactam_resp_regulator"/>
</dbReference>
<dbReference type="AlphaFoldDB" id="A0A3D9RK66"/>
<reference evidence="4 5" key="1">
    <citation type="submission" date="2018-08" db="EMBL/GenBank/DDBJ databases">
        <title>Genomic Encyclopedia of Type Strains, Phase III (KMG-III): the genomes of soil and plant-associated and newly described type strains.</title>
        <authorList>
            <person name="Whitman W."/>
        </authorList>
    </citation>
    <scope>NUCLEOTIDE SEQUENCE [LARGE SCALE GENOMIC DNA]</scope>
    <source>
        <strain evidence="4 5">325-5</strain>
    </source>
</reference>
<feature type="transmembrane region" description="Helical" evidence="2">
    <location>
        <begin position="88"/>
        <end position="112"/>
    </location>
</feature>
<dbReference type="PROSITE" id="PS52016">
    <property type="entry name" value="TONB_DEPENDENT_REC_3"/>
    <property type="match status" value="1"/>
</dbReference>